<feature type="domain" description="D-isomer specific 2-hydroxyacid dehydrogenase NAD-binding" evidence="6">
    <location>
        <begin position="122"/>
        <end position="297"/>
    </location>
</feature>
<dbReference type="PANTHER" id="PTHR42789:SF1">
    <property type="entry name" value="D-ISOMER SPECIFIC 2-HYDROXYACID DEHYDROGENASE FAMILY PROTEIN (AFU_ORTHOLOGUE AFUA_6G10090)"/>
    <property type="match status" value="1"/>
</dbReference>
<dbReference type="Pfam" id="PF02826">
    <property type="entry name" value="2-Hacid_dh_C"/>
    <property type="match status" value="1"/>
</dbReference>
<dbReference type="InterPro" id="IPR029753">
    <property type="entry name" value="D-isomer_DH_CS"/>
</dbReference>
<comment type="similarity">
    <text evidence="1 4">Belongs to the D-isomer specific 2-hydroxyacid dehydrogenase family.</text>
</comment>
<dbReference type="EMBL" id="VIGC01000010">
    <property type="protein sequence ID" value="TQE95950.1"/>
    <property type="molecule type" value="Genomic_DNA"/>
</dbReference>
<name>A0A540VGQ5_9CHLR</name>
<accession>A0A540VGQ5</accession>
<dbReference type="FunFam" id="3.40.50.720:FF:000203">
    <property type="entry name" value="D-3-phosphoglycerate dehydrogenase (SerA)"/>
    <property type="match status" value="1"/>
</dbReference>
<protein>
    <submittedName>
        <fullName evidence="7">Dehydrogenase</fullName>
    </submittedName>
</protein>
<organism evidence="7 8">
    <name type="scientific">Litorilinea aerophila</name>
    <dbReference type="NCBI Taxonomy" id="1204385"/>
    <lineage>
        <taxon>Bacteria</taxon>
        <taxon>Bacillati</taxon>
        <taxon>Chloroflexota</taxon>
        <taxon>Caldilineae</taxon>
        <taxon>Caldilineales</taxon>
        <taxon>Caldilineaceae</taxon>
        <taxon>Litorilinea</taxon>
    </lineage>
</organism>
<evidence type="ECO:0000313" key="7">
    <source>
        <dbReference type="EMBL" id="TQE95950.1"/>
    </source>
</evidence>
<dbReference type="InterPro" id="IPR036291">
    <property type="entry name" value="NAD(P)-bd_dom_sf"/>
</dbReference>
<evidence type="ECO:0000259" key="5">
    <source>
        <dbReference type="Pfam" id="PF00389"/>
    </source>
</evidence>
<comment type="caution">
    <text evidence="7">The sequence shown here is derived from an EMBL/GenBank/DDBJ whole genome shotgun (WGS) entry which is preliminary data.</text>
</comment>
<keyword evidence="2 4" id="KW-0560">Oxidoreductase</keyword>
<keyword evidence="3" id="KW-0520">NAD</keyword>
<evidence type="ECO:0000259" key="6">
    <source>
        <dbReference type="Pfam" id="PF02826"/>
    </source>
</evidence>
<dbReference type="PANTHER" id="PTHR42789">
    <property type="entry name" value="D-ISOMER SPECIFIC 2-HYDROXYACID DEHYDROGENASE FAMILY PROTEIN (AFU_ORTHOLOGUE AFUA_6G10090)"/>
    <property type="match status" value="1"/>
</dbReference>
<evidence type="ECO:0000256" key="4">
    <source>
        <dbReference type="RuleBase" id="RU003719"/>
    </source>
</evidence>
<dbReference type="InterPro" id="IPR006140">
    <property type="entry name" value="D-isomer_DH_NAD-bd"/>
</dbReference>
<evidence type="ECO:0000256" key="3">
    <source>
        <dbReference type="ARBA" id="ARBA00023027"/>
    </source>
</evidence>
<dbReference type="PROSITE" id="PS00671">
    <property type="entry name" value="D_2_HYDROXYACID_DH_3"/>
    <property type="match status" value="1"/>
</dbReference>
<dbReference type="Pfam" id="PF00389">
    <property type="entry name" value="2-Hacid_dh"/>
    <property type="match status" value="1"/>
</dbReference>
<evidence type="ECO:0000256" key="2">
    <source>
        <dbReference type="ARBA" id="ARBA00023002"/>
    </source>
</evidence>
<dbReference type="InParanoid" id="A0A540VGQ5"/>
<dbReference type="Gene3D" id="3.40.50.720">
    <property type="entry name" value="NAD(P)-binding Rossmann-like Domain"/>
    <property type="match status" value="2"/>
</dbReference>
<dbReference type="SUPFAM" id="SSF52283">
    <property type="entry name" value="Formate/glycerate dehydrogenase catalytic domain-like"/>
    <property type="match status" value="1"/>
</dbReference>
<dbReference type="OrthoDB" id="9805416at2"/>
<dbReference type="GO" id="GO:0016616">
    <property type="term" value="F:oxidoreductase activity, acting on the CH-OH group of donors, NAD or NADP as acceptor"/>
    <property type="evidence" value="ECO:0007669"/>
    <property type="project" value="InterPro"/>
</dbReference>
<evidence type="ECO:0000313" key="8">
    <source>
        <dbReference type="Proteomes" id="UP000317371"/>
    </source>
</evidence>
<feature type="domain" description="D-isomer specific 2-hydroxyacid dehydrogenase catalytic" evidence="5">
    <location>
        <begin position="54"/>
        <end position="331"/>
    </location>
</feature>
<keyword evidence="8" id="KW-1185">Reference proteome</keyword>
<sequence>MPTPFRIGISADFKTAAPGRLEPALRTLIEPLPHVSYGEFAPTGQDDAGPYVTPADIADFDAVLVLGPRFTAASFSGQDRLAVIARWGVGYDMIDVAACTANDVLLAITVDAVRRPVAEAILTLMLALAKQLPAKDRLVRTGRWDLRGELPALGLRDKTVGSVGLGNIGAEMFRLLAPFGLGRRLAADPYARPEVVAELGVELVDLETLFQESDFIAVNCPLTPETRGLVNARLLSRMKPTAYLINTARGPIVNQDDLVAALEAGQIAGAGLDVFDPEPLPVDHPLTRMENVILSPHSLAWTDELYRDNSLGACENILQVFQGQLPRYTVNREVVQRPGFQAKLQVLKAAWQAAVG</sequence>
<dbReference type="GO" id="GO:0051287">
    <property type="term" value="F:NAD binding"/>
    <property type="evidence" value="ECO:0007669"/>
    <property type="project" value="InterPro"/>
</dbReference>
<reference evidence="7 8" key="1">
    <citation type="submission" date="2019-06" db="EMBL/GenBank/DDBJ databases">
        <title>Genome sequence of Litorilinea aerophila BAA-2444.</title>
        <authorList>
            <person name="Maclea K.S."/>
            <person name="Maurais E.G."/>
            <person name="Iannazzi L.C."/>
        </authorList>
    </citation>
    <scope>NUCLEOTIDE SEQUENCE [LARGE SCALE GENOMIC DNA]</scope>
    <source>
        <strain evidence="7 8">ATCC BAA-2444</strain>
    </source>
</reference>
<dbReference type="InterPro" id="IPR006139">
    <property type="entry name" value="D-isomer_2_OHA_DH_cat_dom"/>
</dbReference>
<evidence type="ECO:0000256" key="1">
    <source>
        <dbReference type="ARBA" id="ARBA00005854"/>
    </source>
</evidence>
<dbReference type="Proteomes" id="UP000317371">
    <property type="component" value="Unassembled WGS sequence"/>
</dbReference>
<dbReference type="RefSeq" id="WP_141609867.1">
    <property type="nucleotide sequence ID" value="NZ_VIGC02000010.1"/>
</dbReference>
<dbReference type="PROSITE" id="PS00670">
    <property type="entry name" value="D_2_HYDROXYACID_DH_2"/>
    <property type="match status" value="1"/>
</dbReference>
<proteinExistence type="inferred from homology"/>
<dbReference type="InterPro" id="IPR050857">
    <property type="entry name" value="D-2-hydroxyacid_DH"/>
</dbReference>
<gene>
    <name evidence="7" type="ORF">FKZ61_09390</name>
</gene>
<dbReference type="SUPFAM" id="SSF51735">
    <property type="entry name" value="NAD(P)-binding Rossmann-fold domains"/>
    <property type="match status" value="1"/>
</dbReference>
<dbReference type="AlphaFoldDB" id="A0A540VGQ5"/>